<accession>A0ABR4AD64</accession>
<dbReference type="PANTHER" id="PTHR43550:SF3">
    <property type="entry name" value="3-KETODIHYDROSPHINGOSINE REDUCTASE"/>
    <property type="match status" value="1"/>
</dbReference>
<feature type="transmembrane region" description="Helical" evidence="1">
    <location>
        <begin position="156"/>
        <end position="176"/>
    </location>
</feature>
<evidence type="ECO:0000313" key="3">
    <source>
        <dbReference type="Proteomes" id="UP001590951"/>
    </source>
</evidence>
<keyword evidence="1" id="KW-1133">Transmembrane helix</keyword>
<proteinExistence type="predicted"/>
<evidence type="ECO:0000313" key="2">
    <source>
        <dbReference type="EMBL" id="KAL2043708.1"/>
    </source>
</evidence>
<reference evidence="2 3" key="1">
    <citation type="submission" date="2024-09" db="EMBL/GenBank/DDBJ databases">
        <title>Rethinking Asexuality: The Enigmatic Case of Functional Sexual Genes in Lepraria (Stereocaulaceae).</title>
        <authorList>
            <person name="Doellman M."/>
            <person name="Sun Y."/>
            <person name="Barcenas-Pena A."/>
            <person name="Lumbsch H.T."/>
            <person name="Grewe F."/>
        </authorList>
    </citation>
    <scope>NUCLEOTIDE SEQUENCE [LARGE SCALE GENOMIC DNA]</scope>
    <source>
        <strain evidence="2 3">Grewe 0041</strain>
    </source>
</reference>
<name>A0ABR4AD64_9LECA</name>
<protein>
    <submittedName>
        <fullName evidence="2">Uncharacterized protein</fullName>
    </submittedName>
</protein>
<dbReference type="SUPFAM" id="SSF51735">
    <property type="entry name" value="NAD(P)-binding Rossmann-fold domains"/>
    <property type="match status" value="1"/>
</dbReference>
<keyword evidence="3" id="KW-1185">Reference proteome</keyword>
<dbReference type="Proteomes" id="UP001590951">
    <property type="component" value="Unassembled WGS sequence"/>
</dbReference>
<keyword evidence="1" id="KW-0472">Membrane</keyword>
<gene>
    <name evidence="2" type="ORF">ABVK25_012515</name>
</gene>
<dbReference type="EMBL" id="JBHFEH010000235">
    <property type="protein sequence ID" value="KAL2043708.1"/>
    <property type="molecule type" value="Genomic_DNA"/>
</dbReference>
<evidence type="ECO:0000256" key="1">
    <source>
        <dbReference type="SAM" id="Phobius"/>
    </source>
</evidence>
<sequence>MLDIWTEDDKEEAQPGPHPKLRQIIFINSAAAFLGLPGSIAYTPAKSAVRALADTLRIEVLRYCSSKPTYSIHCAFSADFFSPGFKLEQETKTPLTKRIQGTDLAAAELETKFPSSETVAALFIAAVDKGDFIISKDLLAASVLFTNMIGLSPKRGWGIVDSLLSVVMGWLVMPFLRRKWEAMTREDGEEIQRSRVSK</sequence>
<dbReference type="InterPro" id="IPR036291">
    <property type="entry name" value="NAD(P)-bd_dom_sf"/>
</dbReference>
<dbReference type="Gene3D" id="3.40.50.720">
    <property type="entry name" value="NAD(P)-binding Rossmann-like Domain"/>
    <property type="match status" value="1"/>
</dbReference>
<organism evidence="2 3">
    <name type="scientific">Lepraria finkii</name>
    <dbReference type="NCBI Taxonomy" id="1340010"/>
    <lineage>
        <taxon>Eukaryota</taxon>
        <taxon>Fungi</taxon>
        <taxon>Dikarya</taxon>
        <taxon>Ascomycota</taxon>
        <taxon>Pezizomycotina</taxon>
        <taxon>Lecanoromycetes</taxon>
        <taxon>OSLEUM clade</taxon>
        <taxon>Lecanoromycetidae</taxon>
        <taxon>Lecanorales</taxon>
        <taxon>Lecanorineae</taxon>
        <taxon>Stereocaulaceae</taxon>
        <taxon>Lepraria</taxon>
    </lineage>
</organism>
<dbReference type="PANTHER" id="PTHR43550">
    <property type="entry name" value="3-KETODIHYDROSPHINGOSINE REDUCTASE"/>
    <property type="match status" value="1"/>
</dbReference>
<comment type="caution">
    <text evidence="2">The sequence shown here is derived from an EMBL/GenBank/DDBJ whole genome shotgun (WGS) entry which is preliminary data.</text>
</comment>
<keyword evidence="1" id="KW-0812">Transmembrane</keyword>